<comment type="caution">
    <text evidence="2">The sequence shown here is derived from an EMBL/GenBank/DDBJ whole genome shotgun (WGS) entry which is preliminary data.</text>
</comment>
<organism evidence="2 3">
    <name type="scientific">Oedothorax gibbosus</name>
    <dbReference type="NCBI Taxonomy" id="931172"/>
    <lineage>
        <taxon>Eukaryota</taxon>
        <taxon>Metazoa</taxon>
        <taxon>Ecdysozoa</taxon>
        <taxon>Arthropoda</taxon>
        <taxon>Chelicerata</taxon>
        <taxon>Arachnida</taxon>
        <taxon>Araneae</taxon>
        <taxon>Araneomorphae</taxon>
        <taxon>Entelegynae</taxon>
        <taxon>Araneoidea</taxon>
        <taxon>Linyphiidae</taxon>
        <taxon>Erigoninae</taxon>
        <taxon>Oedothorax</taxon>
    </lineage>
</organism>
<evidence type="ECO:0000256" key="1">
    <source>
        <dbReference type="SAM" id="MobiDB-lite"/>
    </source>
</evidence>
<keyword evidence="3" id="KW-1185">Reference proteome</keyword>
<dbReference type="Proteomes" id="UP000827092">
    <property type="component" value="Unassembled WGS sequence"/>
</dbReference>
<gene>
    <name evidence="2" type="ORF">JTE90_002039</name>
</gene>
<feature type="region of interest" description="Disordered" evidence="1">
    <location>
        <begin position="69"/>
        <end position="97"/>
    </location>
</feature>
<reference evidence="2 3" key="1">
    <citation type="journal article" date="2022" name="Nat. Ecol. Evol.">
        <title>A masculinizing supergene underlies an exaggerated male reproductive morph in a spider.</title>
        <authorList>
            <person name="Hendrickx F."/>
            <person name="De Corte Z."/>
            <person name="Sonet G."/>
            <person name="Van Belleghem S.M."/>
            <person name="Kostlbacher S."/>
            <person name="Vangestel C."/>
        </authorList>
    </citation>
    <scope>NUCLEOTIDE SEQUENCE [LARGE SCALE GENOMIC DNA]</scope>
    <source>
        <strain evidence="2">W744_W776</strain>
    </source>
</reference>
<proteinExistence type="predicted"/>
<accession>A0AAV6UQ19</accession>
<dbReference type="EMBL" id="JAFNEN010000324">
    <property type="protein sequence ID" value="KAG8185814.1"/>
    <property type="molecule type" value="Genomic_DNA"/>
</dbReference>
<evidence type="ECO:0000313" key="2">
    <source>
        <dbReference type="EMBL" id="KAG8185814.1"/>
    </source>
</evidence>
<name>A0AAV6UQ19_9ARAC</name>
<protein>
    <submittedName>
        <fullName evidence="2">Uncharacterized protein</fullName>
    </submittedName>
</protein>
<sequence length="97" mass="11077">MHNSPTDTLHMCYNTSKVKIQQKPVGKTSTSELQCVENYNAVSRESETWNVYKSCKTIFLNLTKHHQFQLSNDQKNGPKRSNPEESVNCSKCALGER</sequence>
<dbReference type="AlphaFoldDB" id="A0AAV6UQ19"/>
<evidence type="ECO:0000313" key="3">
    <source>
        <dbReference type="Proteomes" id="UP000827092"/>
    </source>
</evidence>